<feature type="compositionally biased region" description="Low complexity" evidence="1">
    <location>
        <begin position="260"/>
        <end position="270"/>
    </location>
</feature>
<name>A0AAD5NEZ4_ACENE</name>
<feature type="region of interest" description="Disordered" evidence="1">
    <location>
        <begin position="248"/>
        <end position="270"/>
    </location>
</feature>
<reference evidence="3" key="1">
    <citation type="journal article" date="2022" name="Plant J.">
        <title>Strategies of tolerance reflected in two North American maple genomes.</title>
        <authorList>
            <person name="McEvoy S.L."/>
            <person name="Sezen U.U."/>
            <person name="Trouern-Trend A."/>
            <person name="McMahon S.M."/>
            <person name="Schaberg P.G."/>
            <person name="Yang J."/>
            <person name="Wegrzyn J.L."/>
            <person name="Swenson N.G."/>
        </authorList>
    </citation>
    <scope>NUCLEOTIDE SEQUENCE</scope>
    <source>
        <strain evidence="3">91603</strain>
    </source>
</reference>
<dbReference type="Proteomes" id="UP001064489">
    <property type="component" value="Chromosome 11"/>
</dbReference>
<dbReference type="SMART" id="SM00579">
    <property type="entry name" value="FBD"/>
    <property type="match status" value="1"/>
</dbReference>
<organism evidence="3 4">
    <name type="scientific">Acer negundo</name>
    <name type="common">Box elder</name>
    <dbReference type="NCBI Taxonomy" id="4023"/>
    <lineage>
        <taxon>Eukaryota</taxon>
        <taxon>Viridiplantae</taxon>
        <taxon>Streptophyta</taxon>
        <taxon>Embryophyta</taxon>
        <taxon>Tracheophyta</taxon>
        <taxon>Spermatophyta</taxon>
        <taxon>Magnoliopsida</taxon>
        <taxon>eudicotyledons</taxon>
        <taxon>Gunneridae</taxon>
        <taxon>Pentapetalae</taxon>
        <taxon>rosids</taxon>
        <taxon>malvids</taxon>
        <taxon>Sapindales</taxon>
        <taxon>Sapindaceae</taxon>
        <taxon>Hippocastanoideae</taxon>
        <taxon>Acereae</taxon>
        <taxon>Acer</taxon>
    </lineage>
</organism>
<comment type="caution">
    <text evidence="3">The sequence shown here is derived from an EMBL/GenBank/DDBJ whole genome shotgun (WGS) entry which is preliminary data.</text>
</comment>
<evidence type="ECO:0000259" key="2">
    <source>
        <dbReference type="SMART" id="SM00579"/>
    </source>
</evidence>
<evidence type="ECO:0000313" key="3">
    <source>
        <dbReference type="EMBL" id="KAI9153753.1"/>
    </source>
</evidence>
<proteinExistence type="predicted"/>
<feature type="domain" description="FBD" evidence="2">
    <location>
        <begin position="166"/>
        <end position="230"/>
    </location>
</feature>
<gene>
    <name evidence="3" type="ORF">LWI28_016012</name>
</gene>
<dbReference type="Pfam" id="PF08387">
    <property type="entry name" value="FBD"/>
    <property type="match status" value="1"/>
</dbReference>
<evidence type="ECO:0000313" key="4">
    <source>
        <dbReference type="Proteomes" id="UP001064489"/>
    </source>
</evidence>
<reference evidence="3" key="2">
    <citation type="submission" date="2023-02" db="EMBL/GenBank/DDBJ databases">
        <authorList>
            <person name="Swenson N.G."/>
            <person name="Wegrzyn J.L."/>
            <person name="Mcevoy S.L."/>
        </authorList>
    </citation>
    <scope>NUCLEOTIDE SEQUENCE</scope>
    <source>
        <strain evidence="3">91603</strain>
        <tissue evidence="3">Leaf</tissue>
    </source>
</reference>
<keyword evidence="4" id="KW-1185">Reference proteome</keyword>
<dbReference type="InterPro" id="IPR050232">
    <property type="entry name" value="FBL13/AtMIF1-like"/>
</dbReference>
<protein>
    <recommendedName>
        <fullName evidence="2">FBD domain-containing protein</fullName>
    </recommendedName>
</protein>
<dbReference type="AlphaFoldDB" id="A0AAD5NEZ4"/>
<dbReference type="PANTHER" id="PTHR31900">
    <property type="entry name" value="F-BOX/RNI SUPERFAMILY PROTEIN-RELATED"/>
    <property type="match status" value="1"/>
</dbReference>
<sequence>MDLDNFEGVSHHKFVVTASNLEYLVIQDDLLVNFEVNGRSLLNEVSLNVGVDILLIKYYSQFHEFEVSHDEANRVMKLLRGVNYTKILSLTSYTMNSLNIGFDDNMPTFPNLICLEMCIEARIGWKLLPHFLNSSSNLEVLILKMESNQEYSPEEFVQFESESVPSCLRLHMKTIEIRNMTGDELEVISYMLKNSEVLEEFSVGIANEKLKKILLTSNRTRALSAPSSLDVAEQDVLASIEYEEQEESKSRVGWMKEQQRSSSPQPLLLPSPQEGLSSVMYKASFGDDASSSKKFDATVTCLNPSAQGLKEFINEVNTIASLKIRDVVLPP</sequence>
<dbReference type="PANTHER" id="PTHR31900:SF30">
    <property type="entry name" value="SUPERFAMILY PROTEIN, PUTATIVE-RELATED"/>
    <property type="match status" value="1"/>
</dbReference>
<dbReference type="EMBL" id="JAJSOW010000108">
    <property type="protein sequence ID" value="KAI9153753.1"/>
    <property type="molecule type" value="Genomic_DNA"/>
</dbReference>
<evidence type="ECO:0000256" key="1">
    <source>
        <dbReference type="SAM" id="MobiDB-lite"/>
    </source>
</evidence>
<accession>A0AAD5NEZ4</accession>
<dbReference type="InterPro" id="IPR006566">
    <property type="entry name" value="FBD"/>
</dbReference>